<dbReference type="GO" id="GO:0016020">
    <property type="term" value="C:membrane"/>
    <property type="evidence" value="ECO:0007669"/>
    <property type="project" value="GOC"/>
</dbReference>
<sequence>MIYIVEFIVTAFRESPYHVITEIFFAVLLLVLLLQKAHNPTKEKPLTKKEEDELIAEWEPEPLSRPLNEEEKWELSTIPLIESKPGIMVTMNGKKTLNFGSYNFLGVVDLPEFTEAAKKEIYKYGVGTCGPRGFYGTLQIHLDLEQRLAKFMGTPEAILYAYGFATISSAIPTLAKRGDVIFCDEGVSFAVQTGVTLSRSKVYYFRHNDVDHLEEFLKLQDEIDQKYSCRLAIEESLSLGVLGKTERGICEYYNISRDAVECTTSSLGNAFSSVGGFCCGSAIVVKQQTLLGAGYCFSASLPALLCGSSLKVLDILEHNEKIEGPDNIFSKLKTLSLHFRAELAGIHGLEVAGDPSVPLVHLRLNSKTSQKNRHKNERILQEIVNKCFESEYPLGLTRAKYSEEEYLMPPPSIRICISASHSKEQLTKAAQVLKKVAESVFRDGISFDNELNSNEINSNNLDN</sequence>
<dbReference type="GO" id="GO:0046513">
    <property type="term" value="P:ceramide biosynthetic process"/>
    <property type="evidence" value="ECO:0007669"/>
    <property type="project" value="TreeGrafter"/>
</dbReference>
<dbReference type="Gene3D" id="3.90.1150.10">
    <property type="entry name" value="Aspartate Aminotransferase, domain 1"/>
    <property type="match status" value="2"/>
</dbReference>
<evidence type="ECO:0000256" key="7">
    <source>
        <dbReference type="ARBA" id="ARBA00022898"/>
    </source>
</evidence>
<dbReference type="GO" id="GO:0030170">
    <property type="term" value="F:pyridoxal phosphate binding"/>
    <property type="evidence" value="ECO:0007669"/>
    <property type="project" value="InterPro"/>
</dbReference>
<organism evidence="12 13">
    <name type="scientific">Anaeramoeba ignava</name>
    <name type="common">Anaerobic marine amoeba</name>
    <dbReference type="NCBI Taxonomy" id="1746090"/>
    <lineage>
        <taxon>Eukaryota</taxon>
        <taxon>Metamonada</taxon>
        <taxon>Anaeramoebidae</taxon>
        <taxon>Anaeramoeba</taxon>
    </lineage>
</organism>
<dbReference type="OMA" id="LTKYGCG"/>
<comment type="pathway">
    <text evidence="2">Lipid metabolism; sphingolipid metabolism.</text>
</comment>
<dbReference type="SUPFAM" id="SSF53383">
    <property type="entry name" value="PLP-dependent transferases"/>
    <property type="match status" value="1"/>
</dbReference>
<reference evidence="12" key="1">
    <citation type="submission" date="2022-10" db="EMBL/GenBank/DDBJ databases">
        <title>Novel sulphate-reducing endosymbionts in the free-living metamonad Anaeramoeba.</title>
        <authorList>
            <person name="Jerlstrom-Hultqvist J."/>
            <person name="Cepicka I."/>
            <person name="Gallot-Lavallee L."/>
            <person name="Salas-Leiva D."/>
            <person name="Curtis B.A."/>
            <person name="Zahonova K."/>
            <person name="Pipaliya S."/>
            <person name="Dacks J."/>
            <person name="Roger A.J."/>
        </authorList>
    </citation>
    <scope>NUCLEOTIDE SEQUENCE</scope>
    <source>
        <strain evidence="12">BMAN</strain>
    </source>
</reference>
<dbReference type="Gene3D" id="3.40.640.10">
    <property type="entry name" value="Type I PLP-dependent aspartate aminotransferase-like (Major domain)"/>
    <property type="match status" value="2"/>
</dbReference>
<dbReference type="Pfam" id="PF00155">
    <property type="entry name" value="Aminotran_1_2"/>
    <property type="match status" value="2"/>
</dbReference>
<gene>
    <name evidence="12" type="ORF">M0811_11771</name>
</gene>
<evidence type="ECO:0000256" key="5">
    <source>
        <dbReference type="ARBA" id="ARBA00013220"/>
    </source>
</evidence>
<dbReference type="EC" id="2.3.1.50" evidence="5"/>
<keyword evidence="6" id="KW-0808">Transferase</keyword>
<dbReference type="EMBL" id="JAPDFW010000106">
    <property type="protein sequence ID" value="KAJ5069286.1"/>
    <property type="molecule type" value="Genomic_DNA"/>
</dbReference>
<dbReference type="AlphaFoldDB" id="A0A9Q0LAU0"/>
<comment type="pathway">
    <text evidence="3">Sphingolipid metabolism.</text>
</comment>
<evidence type="ECO:0000256" key="3">
    <source>
        <dbReference type="ARBA" id="ARBA00004991"/>
    </source>
</evidence>
<dbReference type="InterPro" id="IPR015422">
    <property type="entry name" value="PyrdxlP-dep_Trfase_small"/>
</dbReference>
<evidence type="ECO:0000256" key="6">
    <source>
        <dbReference type="ARBA" id="ARBA00022679"/>
    </source>
</evidence>
<evidence type="ECO:0000256" key="10">
    <source>
        <dbReference type="ARBA" id="ARBA00023315"/>
    </source>
</evidence>
<feature type="domain" description="Aminotransferase class I/classII large" evidence="11">
    <location>
        <begin position="95"/>
        <end position="222"/>
    </location>
</feature>
<keyword evidence="13" id="KW-1185">Reference proteome</keyword>
<evidence type="ECO:0000256" key="8">
    <source>
        <dbReference type="ARBA" id="ARBA00022919"/>
    </source>
</evidence>
<dbReference type="InterPro" id="IPR004839">
    <property type="entry name" value="Aminotransferase_I/II_large"/>
</dbReference>
<comment type="cofactor">
    <cofactor evidence="1">
        <name>pyridoxal 5'-phosphate</name>
        <dbReference type="ChEBI" id="CHEBI:597326"/>
    </cofactor>
</comment>
<keyword evidence="10" id="KW-0012">Acyltransferase</keyword>
<dbReference type="GO" id="GO:0005783">
    <property type="term" value="C:endoplasmic reticulum"/>
    <property type="evidence" value="ECO:0007669"/>
    <property type="project" value="TreeGrafter"/>
</dbReference>
<evidence type="ECO:0000313" key="13">
    <source>
        <dbReference type="Proteomes" id="UP001149090"/>
    </source>
</evidence>
<evidence type="ECO:0000259" key="11">
    <source>
        <dbReference type="Pfam" id="PF00155"/>
    </source>
</evidence>
<dbReference type="GO" id="GO:0046512">
    <property type="term" value="P:sphingosine biosynthetic process"/>
    <property type="evidence" value="ECO:0007669"/>
    <property type="project" value="TreeGrafter"/>
</dbReference>
<keyword evidence="9" id="KW-0443">Lipid metabolism</keyword>
<name>A0A9Q0LAU0_ANAIG</name>
<dbReference type="GO" id="GO:0004758">
    <property type="term" value="F:serine C-palmitoyltransferase activity"/>
    <property type="evidence" value="ECO:0007669"/>
    <property type="project" value="TreeGrafter"/>
</dbReference>
<keyword evidence="8" id="KW-0746">Sphingolipid metabolism</keyword>
<evidence type="ECO:0000256" key="1">
    <source>
        <dbReference type="ARBA" id="ARBA00001933"/>
    </source>
</evidence>
<keyword evidence="7" id="KW-0663">Pyridoxal phosphate</keyword>
<dbReference type="PANTHER" id="PTHR13693:SF2">
    <property type="entry name" value="SERINE PALMITOYLTRANSFERASE 1"/>
    <property type="match status" value="1"/>
</dbReference>
<evidence type="ECO:0000256" key="4">
    <source>
        <dbReference type="ARBA" id="ARBA00008392"/>
    </source>
</evidence>
<dbReference type="Proteomes" id="UP001149090">
    <property type="component" value="Unassembled WGS sequence"/>
</dbReference>
<dbReference type="InterPro" id="IPR015424">
    <property type="entry name" value="PyrdxlP-dep_Trfase"/>
</dbReference>
<evidence type="ECO:0000256" key="9">
    <source>
        <dbReference type="ARBA" id="ARBA00023098"/>
    </source>
</evidence>
<feature type="domain" description="Aminotransferase class I/classII large" evidence="11">
    <location>
        <begin position="253"/>
        <end position="433"/>
    </location>
</feature>
<dbReference type="InterPro" id="IPR050087">
    <property type="entry name" value="AON_synthase_class-II"/>
</dbReference>
<dbReference type="PANTHER" id="PTHR13693">
    <property type="entry name" value="CLASS II AMINOTRANSFERASE/8-AMINO-7-OXONONANOATE SYNTHASE"/>
    <property type="match status" value="1"/>
</dbReference>
<dbReference type="InterPro" id="IPR015421">
    <property type="entry name" value="PyrdxlP-dep_Trfase_major"/>
</dbReference>
<comment type="similarity">
    <text evidence="4">Belongs to the class-II pyridoxal-phosphate-dependent aminotransferase family.</text>
</comment>
<proteinExistence type="inferred from homology"/>
<comment type="caution">
    <text evidence="12">The sequence shown here is derived from an EMBL/GenBank/DDBJ whole genome shotgun (WGS) entry which is preliminary data.</text>
</comment>
<dbReference type="OrthoDB" id="3168162at2759"/>
<evidence type="ECO:0000256" key="2">
    <source>
        <dbReference type="ARBA" id="ARBA00004760"/>
    </source>
</evidence>
<protein>
    <recommendedName>
        <fullName evidence="5">serine C-palmitoyltransferase</fullName>
        <ecNumber evidence="5">2.3.1.50</ecNumber>
    </recommendedName>
</protein>
<evidence type="ECO:0000313" key="12">
    <source>
        <dbReference type="EMBL" id="KAJ5069286.1"/>
    </source>
</evidence>
<accession>A0A9Q0LAU0</accession>